<evidence type="ECO:0000256" key="1">
    <source>
        <dbReference type="SAM" id="Phobius"/>
    </source>
</evidence>
<evidence type="ECO:0000313" key="4">
    <source>
        <dbReference type="Proteomes" id="UP000184089"/>
    </source>
</evidence>
<dbReference type="Proteomes" id="UP000474718">
    <property type="component" value="Unassembled WGS sequence"/>
</dbReference>
<evidence type="ECO:0000313" key="2">
    <source>
        <dbReference type="EMBL" id="MZL70079.1"/>
    </source>
</evidence>
<reference evidence="4" key="2">
    <citation type="submission" date="2016-11" db="EMBL/GenBank/DDBJ databases">
        <authorList>
            <person name="Jaros S."/>
            <person name="Januszkiewicz K."/>
            <person name="Wedrychowicz H."/>
        </authorList>
    </citation>
    <scope>NUCLEOTIDE SEQUENCE [LARGE SCALE GENOMIC DNA]</scope>
    <source>
        <strain evidence="4">DSM 4029</strain>
    </source>
</reference>
<name>A0AAQ1RV86_9FIRM</name>
<feature type="transmembrane region" description="Helical" evidence="1">
    <location>
        <begin position="20"/>
        <end position="42"/>
    </location>
</feature>
<evidence type="ECO:0000313" key="5">
    <source>
        <dbReference type="Proteomes" id="UP000474718"/>
    </source>
</evidence>
<proteinExistence type="predicted"/>
<feature type="transmembrane region" description="Helical" evidence="1">
    <location>
        <begin position="54"/>
        <end position="83"/>
    </location>
</feature>
<dbReference type="AlphaFoldDB" id="A0AAQ1RV86"/>
<dbReference type="InterPro" id="IPR024529">
    <property type="entry name" value="ECF_trnsprt_substrate-spec"/>
</dbReference>
<keyword evidence="1" id="KW-0812">Transmembrane</keyword>
<reference evidence="2 5" key="3">
    <citation type="journal article" date="2019" name="Nat. Med.">
        <title>A library of human gut bacterial isolates paired with longitudinal multiomics data enables mechanistic microbiome research.</title>
        <authorList>
            <person name="Poyet M."/>
            <person name="Groussin M."/>
            <person name="Gibbons S.M."/>
            <person name="Avila-Pacheco J."/>
            <person name="Jiang X."/>
            <person name="Kearney S.M."/>
            <person name="Perrotta A.R."/>
            <person name="Berdy B."/>
            <person name="Zhao S."/>
            <person name="Lieberman T.D."/>
            <person name="Swanson P.K."/>
            <person name="Smith M."/>
            <person name="Roesemann S."/>
            <person name="Alexander J.E."/>
            <person name="Rich S.A."/>
            <person name="Livny J."/>
            <person name="Vlamakis H."/>
            <person name="Clish C."/>
            <person name="Bullock K."/>
            <person name="Deik A."/>
            <person name="Scott J."/>
            <person name="Pierce K.A."/>
            <person name="Xavier R.J."/>
            <person name="Alm E.J."/>
        </authorList>
    </citation>
    <scope>NUCLEOTIDE SEQUENCE [LARGE SCALE GENOMIC DNA]</scope>
    <source>
        <strain evidence="2 5">BIOML-A2</strain>
    </source>
</reference>
<dbReference type="NCBIfam" id="TIGR04518">
    <property type="entry name" value="ECF_S_folT_fam"/>
    <property type="match status" value="1"/>
</dbReference>
<dbReference type="Proteomes" id="UP000184089">
    <property type="component" value="Unassembled WGS sequence"/>
</dbReference>
<protein>
    <submittedName>
        <fullName evidence="3">ECF transporter S component, folate family</fullName>
    </submittedName>
    <submittedName>
        <fullName evidence="2">Folate family ECF transporter S component</fullName>
    </submittedName>
</protein>
<gene>
    <name evidence="2" type="ORF">GT747_09975</name>
    <name evidence="3" type="ORF">SAMN05444424_0789</name>
</gene>
<reference evidence="3" key="1">
    <citation type="submission" date="2016-11" db="EMBL/GenBank/DDBJ databases">
        <authorList>
            <person name="Varghese N."/>
            <person name="Submissions S."/>
        </authorList>
    </citation>
    <scope>NUCLEOTIDE SEQUENCE</scope>
    <source>
        <strain evidence="3">DSM 4029</strain>
    </source>
</reference>
<keyword evidence="5" id="KW-1185">Reference proteome</keyword>
<sequence length="189" mass="20873">MQETTKTKNRFRLAAREFRTLSSLAGASMMTALNVVLSFFTLRLSELLKVGFSFLAVAATGFLYGPLLGAAAGGVGDIIKYLIHPDGPYFIGFTFNACLSGFLYGLYLYKKPVKLWRAVCAKLTVSLVINLVLNPLFLSILYGKAFVLISTVRLTKQLVMFPVDTALLYGMLRLLERVRVRQTGGSLSR</sequence>
<dbReference type="Pfam" id="PF12822">
    <property type="entry name" value="ECF_trnsprt"/>
    <property type="match status" value="1"/>
</dbReference>
<dbReference type="RefSeq" id="WP_021658904.1">
    <property type="nucleotide sequence ID" value="NZ_FQVY01000001.1"/>
</dbReference>
<accession>A0AAQ1RV86</accession>
<dbReference type="EMBL" id="FQVY01000001">
    <property type="protein sequence ID" value="SHF81780.1"/>
    <property type="molecule type" value="Genomic_DNA"/>
</dbReference>
<keyword evidence="1" id="KW-1133">Transmembrane helix</keyword>
<comment type="caution">
    <text evidence="3">The sequence shown here is derived from an EMBL/GenBank/DDBJ whole genome shotgun (WGS) entry which is preliminary data.</text>
</comment>
<dbReference type="EMBL" id="WWVX01000007">
    <property type="protein sequence ID" value="MZL70079.1"/>
    <property type="molecule type" value="Genomic_DNA"/>
</dbReference>
<organism evidence="3 4">
    <name type="scientific">Bittarella massiliensis</name>
    <name type="common">ex Durand et al. 2017</name>
    <dbReference type="NCBI Taxonomy" id="1720313"/>
    <lineage>
        <taxon>Bacteria</taxon>
        <taxon>Bacillati</taxon>
        <taxon>Bacillota</taxon>
        <taxon>Clostridia</taxon>
        <taxon>Eubacteriales</taxon>
        <taxon>Oscillospiraceae</taxon>
        <taxon>Bittarella (ex Durand et al. 2017)</taxon>
    </lineage>
</organism>
<keyword evidence="1" id="KW-0472">Membrane</keyword>
<dbReference type="Gene3D" id="1.10.1760.20">
    <property type="match status" value="1"/>
</dbReference>
<feature type="transmembrane region" description="Helical" evidence="1">
    <location>
        <begin position="121"/>
        <end position="142"/>
    </location>
</feature>
<feature type="transmembrane region" description="Helical" evidence="1">
    <location>
        <begin position="89"/>
        <end position="109"/>
    </location>
</feature>
<dbReference type="InterPro" id="IPR030949">
    <property type="entry name" value="ECF_S_folate_fam"/>
</dbReference>
<dbReference type="GO" id="GO:0022857">
    <property type="term" value="F:transmembrane transporter activity"/>
    <property type="evidence" value="ECO:0007669"/>
    <property type="project" value="InterPro"/>
</dbReference>
<evidence type="ECO:0000313" key="3">
    <source>
        <dbReference type="EMBL" id="SHF81780.1"/>
    </source>
</evidence>